<comment type="caution">
    <text evidence="1">The sequence shown here is derived from an EMBL/GenBank/DDBJ whole genome shotgun (WGS) entry which is preliminary data.</text>
</comment>
<organism evidence="1 2">
    <name type="scientific">Chryseomicrobium palamuruense</name>
    <dbReference type="NCBI Taxonomy" id="682973"/>
    <lineage>
        <taxon>Bacteria</taxon>
        <taxon>Bacillati</taxon>
        <taxon>Bacillota</taxon>
        <taxon>Bacilli</taxon>
        <taxon>Bacillales</taxon>
        <taxon>Caryophanaceae</taxon>
        <taxon>Chryseomicrobium</taxon>
    </lineage>
</organism>
<reference evidence="2" key="1">
    <citation type="journal article" date="2019" name="Int. J. Syst. Evol. Microbiol.">
        <title>The Global Catalogue of Microorganisms (GCM) 10K type strain sequencing project: providing services to taxonomists for standard genome sequencing and annotation.</title>
        <authorList>
            <consortium name="The Broad Institute Genomics Platform"/>
            <consortium name="The Broad Institute Genome Sequencing Center for Infectious Disease"/>
            <person name="Wu L."/>
            <person name="Ma J."/>
        </authorList>
    </citation>
    <scope>NUCLEOTIDE SEQUENCE [LARGE SCALE GENOMIC DNA]</scope>
    <source>
        <strain evidence="2">CCUG 50353</strain>
    </source>
</reference>
<gene>
    <name evidence="1" type="ORF">ACFO0S_06965</name>
</gene>
<dbReference type="RefSeq" id="WP_378141079.1">
    <property type="nucleotide sequence ID" value="NZ_JBHSEF010000019.1"/>
</dbReference>
<dbReference type="Proteomes" id="UP001595733">
    <property type="component" value="Unassembled WGS sequence"/>
</dbReference>
<name>A0ABV8UWB4_9BACL</name>
<dbReference type="EMBL" id="JBHSEF010000019">
    <property type="protein sequence ID" value="MFC4354799.1"/>
    <property type="molecule type" value="Genomic_DNA"/>
</dbReference>
<keyword evidence="2" id="KW-1185">Reference proteome</keyword>
<evidence type="ECO:0008006" key="3">
    <source>
        <dbReference type="Google" id="ProtNLM"/>
    </source>
</evidence>
<protein>
    <recommendedName>
        <fullName evidence="3">Diacylglycerol glucosyltransferase N-terminal domain-containing protein</fullName>
    </recommendedName>
</protein>
<accession>A0ABV8UWB4</accession>
<sequence length="50" mass="5509">MIVQKILIFSASIGNGHNQAAKALSEEFEKSPVVICQALKLKELEINNQL</sequence>
<evidence type="ECO:0000313" key="2">
    <source>
        <dbReference type="Proteomes" id="UP001595733"/>
    </source>
</evidence>
<evidence type="ECO:0000313" key="1">
    <source>
        <dbReference type="EMBL" id="MFC4354799.1"/>
    </source>
</evidence>
<proteinExistence type="predicted"/>